<sequence length="79" mass="7837">NRFDGGAGVDTVSYAKANDGNGVTVNLAAGTGSGGFAAGDTYFNIENVIGTDYNDTFIASAVANSFTGGLGIDTVDYSG</sequence>
<dbReference type="Proteomes" id="UP001629246">
    <property type="component" value="Unassembled WGS sequence"/>
</dbReference>
<keyword evidence="2" id="KW-1185">Reference proteome</keyword>
<gene>
    <name evidence="1" type="ORF">PQR62_25615</name>
</gene>
<accession>A0ABW9AGY5</accession>
<organism evidence="1 2">
    <name type="scientific">Herbaspirillum lusitanum</name>
    <dbReference type="NCBI Taxonomy" id="213312"/>
    <lineage>
        <taxon>Bacteria</taxon>
        <taxon>Pseudomonadati</taxon>
        <taxon>Pseudomonadota</taxon>
        <taxon>Betaproteobacteria</taxon>
        <taxon>Burkholderiales</taxon>
        <taxon>Oxalobacteraceae</taxon>
        <taxon>Herbaspirillum</taxon>
    </lineage>
</organism>
<name>A0ABW9AGY5_9BURK</name>
<feature type="non-terminal residue" evidence="1">
    <location>
        <position position="1"/>
    </location>
</feature>
<comment type="caution">
    <text evidence="1">The sequence shown here is derived from an EMBL/GenBank/DDBJ whole genome shotgun (WGS) entry which is preliminary data.</text>
</comment>
<dbReference type="InterPro" id="IPR011049">
    <property type="entry name" value="Serralysin-like_metalloprot_C"/>
</dbReference>
<feature type="non-terminal residue" evidence="1">
    <location>
        <position position="79"/>
    </location>
</feature>
<evidence type="ECO:0000313" key="1">
    <source>
        <dbReference type="EMBL" id="MFL9927670.1"/>
    </source>
</evidence>
<dbReference type="RefSeq" id="WP_408160902.1">
    <property type="nucleotide sequence ID" value="NZ_JAQQFM010000043.1"/>
</dbReference>
<proteinExistence type="predicted"/>
<dbReference type="Gene3D" id="2.150.10.10">
    <property type="entry name" value="Serralysin-like metalloprotease, C-terminal"/>
    <property type="match status" value="1"/>
</dbReference>
<evidence type="ECO:0008006" key="3">
    <source>
        <dbReference type="Google" id="ProtNLM"/>
    </source>
</evidence>
<protein>
    <recommendedName>
        <fullName evidence="3">Calcium-binding protein</fullName>
    </recommendedName>
</protein>
<evidence type="ECO:0000313" key="2">
    <source>
        <dbReference type="Proteomes" id="UP001629246"/>
    </source>
</evidence>
<dbReference type="EMBL" id="JAQQFM010000043">
    <property type="protein sequence ID" value="MFL9927670.1"/>
    <property type="molecule type" value="Genomic_DNA"/>
</dbReference>
<reference evidence="1 2" key="1">
    <citation type="journal article" date="2024" name="Chem. Sci.">
        <title>Discovery of megapolipeptins by genome mining of a Burkholderiales bacteria collection.</title>
        <authorList>
            <person name="Paulo B.S."/>
            <person name="Recchia M.J.J."/>
            <person name="Lee S."/>
            <person name="Fergusson C.H."/>
            <person name="Romanowski S.B."/>
            <person name="Hernandez A."/>
            <person name="Krull N."/>
            <person name="Liu D.Y."/>
            <person name="Cavanagh H."/>
            <person name="Bos A."/>
            <person name="Gray C.A."/>
            <person name="Murphy B.T."/>
            <person name="Linington R.G."/>
            <person name="Eustaquio A.S."/>
        </authorList>
    </citation>
    <scope>NUCLEOTIDE SEQUENCE [LARGE SCALE GENOMIC DNA]</scope>
    <source>
        <strain evidence="1 2">RL21-008-BIB-A</strain>
    </source>
</reference>